<sequence>MQPGILQPRAIFNVSLNTQSLIMSTPIEQEEAQKRAEWRAEQIRLLRIDSRFSFPFGMRLPIATSISFVSGLVLGMSHGSQMAGFRFRAENAHRLPSSSTGWYLYHKSKNYNMALGGIKEGLKMGAKVSFWTAGFFSIEEMFDRYRGTKDFVNTVIASLSVAGGFSLWNRFPITTAARTAKTSLAIGLAYGLAQDAVGAARGRPLGWVDFIRRGGRRKEAADISQIRVQ</sequence>
<dbReference type="EMBL" id="JAZHXI010000015">
    <property type="protein sequence ID" value="KAL2063625.1"/>
    <property type="molecule type" value="Genomic_DNA"/>
</dbReference>
<dbReference type="PANTHER" id="PTHR37852:SF1">
    <property type="entry name" value="HIG1 DOMAIN-CONTAINING PROTEIN"/>
    <property type="match status" value="1"/>
</dbReference>
<comment type="caution">
    <text evidence="1">The sequence shown here is derived from an EMBL/GenBank/DDBJ whole genome shotgun (WGS) entry which is preliminary data.</text>
</comment>
<accession>A0ABR4C1N8</accession>
<organism evidence="1 2">
    <name type="scientific">Oculimacula yallundae</name>
    <dbReference type="NCBI Taxonomy" id="86028"/>
    <lineage>
        <taxon>Eukaryota</taxon>
        <taxon>Fungi</taxon>
        <taxon>Dikarya</taxon>
        <taxon>Ascomycota</taxon>
        <taxon>Pezizomycotina</taxon>
        <taxon>Leotiomycetes</taxon>
        <taxon>Helotiales</taxon>
        <taxon>Ploettnerulaceae</taxon>
        <taxon>Oculimacula</taxon>
    </lineage>
</organism>
<proteinExistence type="predicted"/>
<reference evidence="1 2" key="1">
    <citation type="journal article" date="2024" name="Commun. Biol.">
        <title>Comparative genomic analysis of thermophilic fungi reveals convergent evolutionary adaptations and gene losses.</title>
        <authorList>
            <person name="Steindorff A.S."/>
            <person name="Aguilar-Pontes M.V."/>
            <person name="Robinson A.J."/>
            <person name="Andreopoulos B."/>
            <person name="LaButti K."/>
            <person name="Kuo A."/>
            <person name="Mondo S."/>
            <person name="Riley R."/>
            <person name="Otillar R."/>
            <person name="Haridas S."/>
            <person name="Lipzen A."/>
            <person name="Grimwood J."/>
            <person name="Schmutz J."/>
            <person name="Clum A."/>
            <person name="Reid I.D."/>
            <person name="Moisan M.C."/>
            <person name="Butler G."/>
            <person name="Nguyen T.T.M."/>
            <person name="Dewar K."/>
            <person name="Conant G."/>
            <person name="Drula E."/>
            <person name="Henrissat B."/>
            <person name="Hansel C."/>
            <person name="Singer S."/>
            <person name="Hutchinson M.I."/>
            <person name="de Vries R.P."/>
            <person name="Natvig D.O."/>
            <person name="Powell A.J."/>
            <person name="Tsang A."/>
            <person name="Grigoriev I.V."/>
        </authorList>
    </citation>
    <scope>NUCLEOTIDE SEQUENCE [LARGE SCALE GENOMIC DNA]</scope>
    <source>
        <strain evidence="1 2">CBS 494.80</strain>
    </source>
</reference>
<protein>
    <submittedName>
        <fullName evidence="1">Uncharacterized protein</fullName>
    </submittedName>
</protein>
<keyword evidence="2" id="KW-1185">Reference proteome</keyword>
<evidence type="ECO:0000313" key="1">
    <source>
        <dbReference type="EMBL" id="KAL2063625.1"/>
    </source>
</evidence>
<evidence type="ECO:0000313" key="2">
    <source>
        <dbReference type="Proteomes" id="UP001595075"/>
    </source>
</evidence>
<dbReference type="PANTHER" id="PTHR37852">
    <property type="entry name" value="YALI0B21208P"/>
    <property type="match status" value="1"/>
</dbReference>
<gene>
    <name evidence="1" type="ORF">VTL71DRAFT_5430</name>
</gene>
<name>A0ABR4C1N8_9HELO</name>
<dbReference type="Proteomes" id="UP001595075">
    <property type="component" value="Unassembled WGS sequence"/>
</dbReference>